<dbReference type="Proteomes" id="UP000507962">
    <property type="component" value="Unassembled WGS sequence"/>
</dbReference>
<feature type="region of interest" description="Disordered" evidence="1">
    <location>
        <begin position="36"/>
        <end position="58"/>
    </location>
</feature>
<evidence type="ECO:0000256" key="1">
    <source>
        <dbReference type="SAM" id="MobiDB-lite"/>
    </source>
</evidence>
<feature type="transmembrane region" description="Helical" evidence="2">
    <location>
        <begin position="98"/>
        <end position="118"/>
    </location>
</feature>
<evidence type="ECO:0000313" key="4">
    <source>
        <dbReference type="Proteomes" id="UP000507962"/>
    </source>
</evidence>
<reference evidence="3 4" key="1">
    <citation type="submission" date="2019-03" db="EMBL/GenBank/DDBJ databases">
        <authorList>
            <person name="Nijsse B."/>
        </authorList>
    </citation>
    <scope>NUCLEOTIDE SEQUENCE [LARGE SCALE GENOMIC DNA]</scope>
    <source>
        <strain evidence="3">Desulfoluna butyratoxydans MSL71</strain>
    </source>
</reference>
<sequence>MDEEKTGESGVSKLDDDQIAVGYDICMDNDDLDYSSEESGCEVVKSPREGDEYDPRPHEDNSRRMIALLLIGLLYLIVISIFLMITFCDLMFCEIKEFGVILNPIIALVAAATGFYYGTKS</sequence>
<evidence type="ECO:0000256" key="2">
    <source>
        <dbReference type="SAM" id="Phobius"/>
    </source>
</evidence>
<dbReference type="RefSeq" id="WP_218950997.1">
    <property type="nucleotide sequence ID" value="NZ_CAADHO010000003.1"/>
</dbReference>
<keyword evidence="4" id="KW-1185">Reference proteome</keyword>
<proteinExistence type="predicted"/>
<keyword evidence="2" id="KW-0812">Transmembrane</keyword>
<feature type="transmembrane region" description="Helical" evidence="2">
    <location>
        <begin position="66"/>
        <end position="92"/>
    </location>
</feature>
<name>A0A4U8YLF4_9BACT</name>
<protein>
    <submittedName>
        <fullName evidence="3">Uncharacterized protein</fullName>
    </submittedName>
</protein>
<feature type="compositionally biased region" description="Basic and acidic residues" evidence="1">
    <location>
        <begin position="45"/>
        <end position="58"/>
    </location>
</feature>
<evidence type="ECO:0000313" key="3">
    <source>
        <dbReference type="EMBL" id="VFQ44397.1"/>
    </source>
</evidence>
<organism evidence="3 4">
    <name type="scientific">Desulfoluna butyratoxydans</name>
    <dbReference type="NCBI Taxonomy" id="231438"/>
    <lineage>
        <taxon>Bacteria</taxon>
        <taxon>Pseudomonadati</taxon>
        <taxon>Thermodesulfobacteriota</taxon>
        <taxon>Desulfobacteria</taxon>
        <taxon>Desulfobacterales</taxon>
        <taxon>Desulfolunaceae</taxon>
        <taxon>Desulfoluna</taxon>
    </lineage>
</organism>
<gene>
    <name evidence="3" type="ORF">MSL71_20460</name>
</gene>
<keyword evidence="2" id="KW-0472">Membrane</keyword>
<accession>A0A4U8YLF4</accession>
<dbReference type="AlphaFoldDB" id="A0A4U8YLF4"/>
<keyword evidence="2" id="KW-1133">Transmembrane helix</keyword>
<dbReference type="EMBL" id="CAADHO010000003">
    <property type="protein sequence ID" value="VFQ44397.1"/>
    <property type="molecule type" value="Genomic_DNA"/>
</dbReference>